<dbReference type="Pfam" id="PF01182">
    <property type="entry name" value="Glucosamine_iso"/>
    <property type="match status" value="1"/>
</dbReference>
<feature type="domain" description="Glucosamine/galactosamine-6-phosphate isomerase" evidence="3">
    <location>
        <begin position="9"/>
        <end position="235"/>
    </location>
</feature>
<dbReference type="InterPro" id="IPR018321">
    <property type="entry name" value="Glucosamine6P_isomerase_CS"/>
</dbReference>
<dbReference type="InterPro" id="IPR006148">
    <property type="entry name" value="Glc/Gal-6P_isomerase"/>
</dbReference>
<dbReference type="InterPro" id="IPR004547">
    <property type="entry name" value="Glucosamine6P_isomerase"/>
</dbReference>
<dbReference type="PROSITE" id="PS01161">
    <property type="entry name" value="GLC_GALNAC_ISOMERASE"/>
    <property type="match status" value="1"/>
</dbReference>
<proteinExistence type="predicted"/>
<dbReference type="CDD" id="cd01399">
    <property type="entry name" value="GlcN6P_deaminase"/>
    <property type="match status" value="1"/>
</dbReference>
<name>A0ABQ2DHQ2_9MICC</name>
<keyword evidence="2" id="KW-0119">Carbohydrate metabolism</keyword>
<dbReference type="InterPro" id="IPR037171">
    <property type="entry name" value="NagB/RpiA_transferase-like"/>
</dbReference>
<comment type="caution">
    <text evidence="4">The sequence shown here is derived from an EMBL/GenBank/DDBJ whole genome shotgun (WGS) entry which is preliminary data.</text>
</comment>
<keyword evidence="5" id="KW-1185">Reference proteome</keyword>
<evidence type="ECO:0000313" key="5">
    <source>
        <dbReference type="Proteomes" id="UP000606115"/>
    </source>
</evidence>
<dbReference type="Gene3D" id="3.40.50.1360">
    <property type="match status" value="1"/>
</dbReference>
<evidence type="ECO:0000259" key="3">
    <source>
        <dbReference type="Pfam" id="PF01182"/>
    </source>
</evidence>
<dbReference type="Proteomes" id="UP000606115">
    <property type="component" value="Unassembled WGS sequence"/>
</dbReference>
<dbReference type="SUPFAM" id="SSF100950">
    <property type="entry name" value="NagB/RpiA/CoA transferase-like"/>
    <property type="match status" value="1"/>
</dbReference>
<keyword evidence="1" id="KW-0378">Hydrolase</keyword>
<sequence>MRVLIGSSAEHVARIAADNVLAGLAHHGHGKNPVLGVATGSSPLGLYRELRVAVAEGRADFSNAQGFALDEYIGIPDTHELSYRQTLITEVCNTFGLPVSGLHTPRGMADSVEEIEAAAHAYDQAIKASGGVQVQILGIGSNGHVGFNEPGSALRSRTRIKRLAAQTRIDNARFFDGIEHVPTHCVTQGLGTVLEAGRLVLVATGEAKAEAVALAVEGPLSASCPGSVLQLHQDAVVVLDEAAAAGLKKRAYYDDAAEGISLENLRVH</sequence>
<evidence type="ECO:0000256" key="1">
    <source>
        <dbReference type="ARBA" id="ARBA00022801"/>
    </source>
</evidence>
<evidence type="ECO:0000256" key="2">
    <source>
        <dbReference type="ARBA" id="ARBA00023277"/>
    </source>
</evidence>
<evidence type="ECO:0000313" key="4">
    <source>
        <dbReference type="EMBL" id="GGJ55207.1"/>
    </source>
</evidence>
<dbReference type="RefSeq" id="WP_096256791.1">
    <property type="nucleotide sequence ID" value="NZ_JBHLUT010000004.1"/>
</dbReference>
<dbReference type="EMBL" id="BMKX01000002">
    <property type="protein sequence ID" value="GGJ55207.1"/>
    <property type="molecule type" value="Genomic_DNA"/>
</dbReference>
<gene>
    <name evidence="4" type="primary">nagB</name>
    <name evidence="4" type="ORF">GCM10007173_12470</name>
</gene>
<dbReference type="PANTHER" id="PTHR11280:SF5">
    <property type="entry name" value="GLUCOSAMINE-6-PHOSPHATE ISOMERASE"/>
    <property type="match status" value="1"/>
</dbReference>
<accession>A0ABQ2DHQ2</accession>
<reference evidence="5" key="1">
    <citation type="journal article" date="2019" name="Int. J. Syst. Evol. Microbiol.">
        <title>The Global Catalogue of Microorganisms (GCM) 10K type strain sequencing project: providing services to taxonomists for standard genome sequencing and annotation.</title>
        <authorList>
            <consortium name="The Broad Institute Genomics Platform"/>
            <consortium name="The Broad Institute Genome Sequencing Center for Infectious Disease"/>
            <person name="Wu L."/>
            <person name="Ma J."/>
        </authorList>
    </citation>
    <scope>NUCLEOTIDE SEQUENCE [LARGE SCALE GENOMIC DNA]</scope>
    <source>
        <strain evidence="5">CGMCC 1.3685</strain>
    </source>
</reference>
<dbReference type="PANTHER" id="PTHR11280">
    <property type="entry name" value="GLUCOSAMINE-6-PHOSPHATE ISOMERASE"/>
    <property type="match status" value="1"/>
</dbReference>
<protein>
    <submittedName>
        <fullName evidence="4">Glucosamine-6-phosphate deaminase</fullName>
    </submittedName>
</protein>
<organism evidence="4 5">
    <name type="scientific">Glutamicibacter ardleyensis</name>
    <dbReference type="NCBI Taxonomy" id="225894"/>
    <lineage>
        <taxon>Bacteria</taxon>
        <taxon>Bacillati</taxon>
        <taxon>Actinomycetota</taxon>
        <taxon>Actinomycetes</taxon>
        <taxon>Micrococcales</taxon>
        <taxon>Micrococcaceae</taxon>
        <taxon>Glutamicibacter</taxon>
    </lineage>
</organism>